<dbReference type="NCBIfam" id="NF004991">
    <property type="entry name" value="PRK06370.1-3"/>
    <property type="match status" value="1"/>
</dbReference>
<comment type="similarity">
    <text evidence="1 10">Belongs to the class-I pyridine nucleotide-disulfide oxidoreductase family.</text>
</comment>
<dbReference type="Proteomes" id="UP000464378">
    <property type="component" value="Chromosome"/>
</dbReference>
<dbReference type="PANTHER" id="PTHR43014:SF2">
    <property type="entry name" value="MERCURIC REDUCTASE"/>
    <property type="match status" value="1"/>
</dbReference>
<evidence type="ECO:0000256" key="6">
    <source>
        <dbReference type="ARBA" id="ARBA00023157"/>
    </source>
</evidence>
<feature type="disulfide bond" description="Redox-active" evidence="9">
    <location>
        <begin position="70"/>
        <end position="75"/>
    </location>
</feature>
<accession>A0A6C2YKU2</accession>
<keyword evidence="6" id="KW-1015">Disulfide bond</keyword>
<dbReference type="PRINTS" id="PR00411">
    <property type="entry name" value="PNDRDTASEI"/>
</dbReference>
<organism evidence="14">
    <name type="scientific">Tuwongella immobilis</name>
    <dbReference type="NCBI Taxonomy" id="692036"/>
    <lineage>
        <taxon>Bacteria</taxon>
        <taxon>Pseudomonadati</taxon>
        <taxon>Planctomycetota</taxon>
        <taxon>Planctomycetia</taxon>
        <taxon>Gemmatales</taxon>
        <taxon>Gemmataceae</taxon>
        <taxon>Tuwongella</taxon>
    </lineage>
</organism>
<evidence type="ECO:0008006" key="16">
    <source>
        <dbReference type="Google" id="ProtNLM"/>
    </source>
</evidence>
<dbReference type="Pfam" id="PF07992">
    <property type="entry name" value="Pyr_redox_2"/>
    <property type="match status" value="1"/>
</dbReference>
<evidence type="ECO:0000256" key="9">
    <source>
        <dbReference type="PIRSR" id="PIRSR000350-4"/>
    </source>
</evidence>
<dbReference type="Gene3D" id="3.30.390.30">
    <property type="match status" value="1"/>
</dbReference>
<dbReference type="KEGG" id="tim:GMBLW1_19660"/>
<keyword evidence="7 10" id="KW-0676">Redox-active center</keyword>
<evidence type="ECO:0000313" key="15">
    <source>
        <dbReference type="Proteomes" id="UP000464378"/>
    </source>
</evidence>
<dbReference type="InterPro" id="IPR023753">
    <property type="entry name" value="FAD/NAD-binding_dom"/>
</dbReference>
<feature type="binding site" evidence="8">
    <location>
        <position position="339"/>
    </location>
    <ligand>
        <name>FAD</name>
        <dbReference type="ChEBI" id="CHEBI:57692"/>
    </ligand>
</feature>
<dbReference type="Pfam" id="PF02852">
    <property type="entry name" value="Pyr_redox_dim"/>
    <property type="match status" value="1"/>
</dbReference>
<dbReference type="EMBL" id="LR593887">
    <property type="protein sequence ID" value="VTS00069.1"/>
    <property type="molecule type" value="Genomic_DNA"/>
</dbReference>
<dbReference type="InterPro" id="IPR001100">
    <property type="entry name" value="Pyr_nuc-diS_OxRdtase"/>
</dbReference>
<dbReference type="AlphaFoldDB" id="A0A6C2YKU2"/>
<dbReference type="PRINTS" id="PR00368">
    <property type="entry name" value="FADPNR"/>
</dbReference>
<keyword evidence="5 10" id="KW-0560">Oxidoreductase</keyword>
<evidence type="ECO:0000256" key="5">
    <source>
        <dbReference type="ARBA" id="ARBA00023002"/>
    </source>
</evidence>
<keyword evidence="2 10" id="KW-0285">Flavoprotein</keyword>
<evidence type="ECO:0000256" key="7">
    <source>
        <dbReference type="ARBA" id="ARBA00023284"/>
    </source>
</evidence>
<dbReference type="InParanoid" id="A0A6C2YKU2"/>
<evidence type="ECO:0000256" key="11">
    <source>
        <dbReference type="SAM" id="MobiDB-lite"/>
    </source>
</evidence>
<dbReference type="GO" id="GO:0050660">
    <property type="term" value="F:flavin adenine dinucleotide binding"/>
    <property type="evidence" value="ECO:0007669"/>
    <property type="project" value="TreeGrafter"/>
</dbReference>
<evidence type="ECO:0000256" key="1">
    <source>
        <dbReference type="ARBA" id="ARBA00007532"/>
    </source>
</evidence>
<protein>
    <recommendedName>
        <fullName evidence="16">Mercuric reductase</fullName>
    </recommendedName>
</protein>
<keyword evidence="8" id="KW-0520">NAD</keyword>
<evidence type="ECO:0000256" key="10">
    <source>
        <dbReference type="RuleBase" id="RU003691"/>
    </source>
</evidence>
<dbReference type="PIRSF" id="PIRSF000350">
    <property type="entry name" value="Mercury_reductase_MerA"/>
    <property type="match status" value="1"/>
</dbReference>
<dbReference type="GO" id="GO:0003955">
    <property type="term" value="F:NAD(P)H dehydrogenase (quinone) activity"/>
    <property type="evidence" value="ECO:0007669"/>
    <property type="project" value="TreeGrafter"/>
</dbReference>
<keyword evidence="3 8" id="KW-0274">FAD</keyword>
<dbReference type="RefSeq" id="WP_162657218.1">
    <property type="nucleotide sequence ID" value="NZ_LR593887.1"/>
</dbReference>
<sequence length="508" mass="55079">MLEQPQELASSDVEWQRSVRPADWPEPTPAAVYDLVVIGGGTAGLVCAGGAGGLGAKVALIESRLMGGDCLNYGCVPSKAILASARRVGSTTASPEWGTEWGIVGPKPQVDFAAVMNRMRSLRAQLSRHDSPNRFRDQYGVDVFFGHAQFQGPSTLQVGSHSLKFRRAVIASGARATVPEIPGLATSGYHTNETIFSLTQLPPRLVILGGGPIACELGQAFARFGSQVTLLVRSQQLCRREDADISAQLAESLQADGVRIRFGTELRRVEGDTNGQRLTLRTASGEESLESDCLLVAVGRTPNLESLNLSAAGVVHSERGIAVDDHLRTSNRAIFVAGDCMGGVQFTHAADAMARIVIRNALFFGREKFSTRVIPHVTYTQPEIATVGLTQADAQERRIAVDVLEESFAKLDRAVLDGEPNGKLRVLLQAGTDRILGATIIGNHAGDLIAPVIQAMQLKIGLRRIANLVLPYPTQAEIFRKIADAANRQRLTPRSKWILRQILRWRFW</sequence>
<proteinExistence type="inferred from homology"/>
<keyword evidence="15" id="KW-1185">Reference proteome</keyword>
<dbReference type="InterPro" id="IPR016156">
    <property type="entry name" value="FAD/NAD-linked_Rdtase_dimer_sf"/>
</dbReference>
<evidence type="ECO:0000259" key="12">
    <source>
        <dbReference type="Pfam" id="PF02852"/>
    </source>
</evidence>
<dbReference type="InterPro" id="IPR036188">
    <property type="entry name" value="FAD/NAD-bd_sf"/>
</dbReference>
<evidence type="ECO:0000256" key="3">
    <source>
        <dbReference type="ARBA" id="ARBA00022827"/>
    </source>
</evidence>
<dbReference type="EMBL" id="LR586016">
    <property type="protein sequence ID" value="VIP01994.1"/>
    <property type="molecule type" value="Genomic_DNA"/>
</dbReference>
<evidence type="ECO:0000256" key="2">
    <source>
        <dbReference type="ARBA" id="ARBA00022630"/>
    </source>
</evidence>
<dbReference type="Gene3D" id="3.50.50.60">
    <property type="entry name" value="FAD/NAD(P)-binding domain"/>
    <property type="match status" value="2"/>
</dbReference>
<feature type="binding site" evidence="8">
    <location>
        <position position="79"/>
    </location>
    <ligand>
        <name>FAD</name>
        <dbReference type="ChEBI" id="CHEBI:57692"/>
    </ligand>
</feature>
<evidence type="ECO:0000259" key="13">
    <source>
        <dbReference type="Pfam" id="PF07992"/>
    </source>
</evidence>
<keyword evidence="8" id="KW-0547">Nucleotide-binding</keyword>
<keyword evidence="4" id="KW-0521">NADP</keyword>
<feature type="binding site" evidence="8">
    <location>
        <begin position="209"/>
        <end position="216"/>
    </location>
    <ligand>
        <name>NAD(+)</name>
        <dbReference type="ChEBI" id="CHEBI:57540"/>
    </ligand>
</feature>
<name>A0A6C2YKU2_9BACT</name>
<dbReference type="InterPro" id="IPR012999">
    <property type="entry name" value="Pyr_OxRdtase_I_AS"/>
</dbReference>
<dbReference type="SUPFAM" id="SSF55424">
    <property type="entry name" value="FAD/NAD-linked reductases, dimerisation (C-terminal) domain"/>
    <property type="match status" value="1"/>
</dbReference>
<feature type="region of interest" description="Disordered" evidence="11">
    <location>
        <begin position="1"/>
        <end position="22"/>
    </location>
</feature>
<dbReference type="SUPFAM" id="SSF51905">
    <property type="entry name" value="FAD/NAD(P)-binding domain"/>
    <property type="match status" value="1"/>
</dbReference>
<evidence type="ECO:0000256" key="8">
    <source>
        <dbReference type="PIRSR" id="PIRSR000350-3"/>
    </source>
</evidence>
<dbReference type="PROSITE" id="PS00076">
    <property type="entry name" value="PYRIDINE_REDOX_1"/>
    <property type="match status" value="1"/>
</dbReference>
<feature type="domain" description="FAD/NAD(P)-binding" evidence="13">
    <location>
        <begin position="33"/>
        <end position="354"/>
    </location>
</feature>
<dbReference type="InterPro" id="IPR004099">
    <property type="entry name" value="Pyr_nucl-diS_OxRdtase_dimer"/>
</dbReference>
<feature type="domain" description="Pyridine nucleotide-disulphide oxidoreductase dimerisation" evidence="12">
    <location>
        <begin position="374"/>
        <end position="481"/>
    </location>
</feature>
<dbReference type="PANTHER" id="PTHR43014">
    <property type="entry name" value="MERCURIC REDUCTASE"/>
    <property type="match status" value="1"/>
</dbReference>
<feature type="binding site" evidence="8">
    <location>
        <position position="299"/>
    </location>
    <ligand>
        <name>NAD(+)</name>
        <dbReference type="ChEBI" id="CHEBI:57540"/>
    </ligand>
</feature>
<comment type="cofactor">
    <cofactor evidence="8">
        <name>FAD</name>
        <dbReference type="ChEBI" id="CHEBI:57692"/>
    </cofactor>
    <text evidence="8">Binds 1 FAD per subunit.</text>
</comment>
<evidence type="ECO:0000256" key="4">
    <source>
        <dbReference type="ARBA" id="ARBA00022857"/>
    </source>
</evidence>
<reference evidence="14" key="1">
    <citation type="submission" date="2019-04" db="EMBL/GenBank/DDBJ databases">
        <authorList>
            <consortium name="Science for Life Laboratories"/>
        </authorList>
    </citation>
    <scope>NUCLEOTIDE SEQUENCE</scope>
    <source>
        <strain evidence="14">MBLW1</strain>
    </source>
</reference>
<evidence type="ECO:0000313" key="14">
    <source>
        <dbReference type="EMBL" id="VIP01994.1"/>
    </source>
</evidence>
<gene>
    <name evidence="14" type="ORF">GMBLW1_19660</name>
</gene>
<dbReference type="FunFam" id="3.30.390.30:FF:000001">
    <property type="entry name" value="Dihydrolipoyl dehydrogenase"/>
    <property type="match status" value="1"/>
</dbReference>
<dbReference type="GO" id="GO:0016668">
    <property type="term" value="F:oxidoreductase activity, acting on a sulfur group of donors, NAD(P) as acceptor"/>
    <property type="evidence" value="ECO:0007669"/>
    <property type="project" value="InterPro"/>
</dbReference>